<dbReference type="EMBL" id="BRXW01000096">
    <property type="protein sequence ID" value="GMI06209.1"/>
    <property type="molecule type" value="Genomic_DNA"/>
</dbReference>
<evidence type="ECO:0000256" key="1">
    <source>
        <dbReference type="SAM" id="MobiDB-lite"/>
    </source>
</evidence>
<dbReference type="Proteomes" id="UP001165122">
    <property type="component" value="Unassembled WGS sequence"/>
</dbReference>
<protein>
    <submittedName>
        <fullName evidence="2">Uncharacterized protein</fullName>
    </submittedName>
</protein>
<reference evidence="3" key="1">
    <citation type="journal article" date="2023" name="Commun. Biol.">
        <title>Genome analysis of Parmales, the sister group of diatoms, reveals the evolutionary specialization of diatoms from phago-mixotrophs to photoautotrophs.</title>
        <authorList>
            <person name="Ban H."/>
            <person name="Sato S."/>
            <person name="Yoshikawa S."/>
            <person name="Yamada K."/>
            <person name="Nakamura Y."/>
            <person name="Ichinomiya M."/>
            <person name="Sato N."/>
            <person name="Blanc-Mathieu R."/>
            <person name="Endo H."/>
            <person name="Kuwata A."/>
            <person name="Ogata H."/>
        </authorList>
    </citation>
    <scope>NUCLEOTIDE SEQUENCE [LARGE SCALE GENOMIC DNA]</scope>
    <source>
        <strain evidence="3">NIES 3700</strain>
    </source>
</reference>
<name>A0A9W7CKC6_9STRA</name>
<dbReference type="AlphaFoldDB" id="A0A9W7CKC6"/>
<evidence type="ECO:0000313" key="3">
    <source>
        <dbReference type="Proteomes" id="UP001165122"/>
    </source>
</evidence>
<proteinExistence type="predicted"/>
<keyword evidence="3" id="KW-1185">Reference proteome</keyword>
<gene>
    <name evidence="2" type="ORF">TrLO_g3527</name>
</gene>
<accession>A0A9W7CKC6</accession>
<evidence type="ECO:0000313" key="2">
    <source>
        <dbReference type="EMBL" id="GMI06209.1"/>
    </source>
</evidence>
<comment type="caution">
    <text evidence="2">The sequence shown here is derived from an EMBL/GenBank/DDBJ whole genome shotgun (WGS) entry which is preliminary data.</text>
</comment>
<feature type="region of interest" description="Disordered" evidence="1">
    <location>
        <begin position="1"/>
        <end position="53"/>
    </location>
</feature>
<dbReference type="OrthoDB" id="198609at2759"/>
<organism evidence="2 3">
    <name type="scientific">Triparma laevis f. longispina</name>
    <dbReference type="NCBI Taxonomy" id="1714387"/>
    <lineage>
        <taxon>Eukaryota</taxon>
        <taxon>Sar</taxon>
        <taxon>Stramenopiles</taxon>
        <taxon>Ochrophyta</taxon>
        <taxon>Bolidophyceae</taxon>
        <taxon>Parmales</taxon>
        <taxon>Triparmaceae</taxon>
        <taxon>Triparma</taxon>
    </lineage>
</organism>
<sequence length="155" mass="16679">MCAAPMMGFGGLKKKKMNSASRSRGGSKLRSGKSSAARVSRGTEVAETQWGGLTVKEPKRNDDECITITCVLYYVCQGGTPSESDVASAIDDLEAMYRSCEVNGKLEEEKFDFMKEELKVKDMMDIGKKVTTQPPPKPQGVGFFSSFPVFGGGGG</sequence>